<evidence type="ECO:0000313" key="1">
    <source>
        <dbReference type="EMBL" id="KAK8154574.1"/>
    </source>
</evidence>
<gene>
    <name evidence="1" type="ORF">IWX90DRAFT_58492</name>
</gene>
<organism evidence="1 2">
    <name type="scientific">Phyllosticta citrichinensis</name>
    <dbReference type="NCBI Taxonomy" id="1130410"/>
    <lineage>
        <taxon>Eukaryota</taxon>
        <taxon>Fungi</taxon>
        <taxon>Dikarya</taxon>
        <taxon>Ascomycota</taxon>
        <taxon>Pezizomycotina</taxon>
        <taxon>Dothideomycetes</taxon>
        <taxon>Dothideomycetes incertae sedis</taxon>
        <taxon>Botryosphaeriales</taxon>
        <taxon>Phyllostictaceae</taxon>
        <taxon>Phyllosticta</taxon>
    </lineage>
</organism>
<protein>
    <submittedName>
        <fullName evidence="1">Uncharacterized protein</fullName>
    </submittedName>
</protein>
<proteinExistence type="predicted"/>
<accession>A0ABR1XH34</accession>
<reference evidence="1 2" key="1">
    <citation type="journal article" date="2022" name="G3 (Bethesda)">
        <title>Enemy or ally: a genomic approach to elucidate the lifestyle of Phyllosticta citrichinaensis.</title>
        <authorList>
            <person name="Buijs V.A."/>
            <person name="Groenewald J.Z."/>
            <person name="Haridas S."/>
            <person name="LaButti K.M."/>
            <person name="Lipzen A."/>
            <person name="Martin F.M."/>
            <person name="Barry K."/>
            <person name="Grigoriev I.V."/>
            <person name="Crous P.W."/>
            <person name="Seidl M.F."/>
        </authorList>
    </citation>
    <scope>NUCLEOTIDE SEQUENCE [LARGE SCALE GENOMIC DNA]</scope>
    <source>
        <strain evidence="1 2">CBS 129764</strain>
    </source>
</reference>
<sequence length="470" mass="52371">MVVLSTPALSGRLLSPSGPTSTLQTLLARIFGRSLKHHLGASISGIRVVSAVVDALPAPKTGHIAEGISYIILTPDGEQDLVIVPDQEDQDEKGTLEFKFSDKWHQDLKSKAKPAWGLTDYCVAIKLANTLFLSGRKKTFLDATYLVDPSGDLHLAQHEWLAHCSIPYHAGEDSFLKNFDERVLKTDKLLNLSLVPLTEPRKISVSLGNILRTVELPDGSQRPASHELEANLESYFRTTEQQPHPRPVWALLTDESGVERSRLVFHNAKFMDALYGEPSQRSGLEIMWSKPDLEASDEYKIPLRESIVLDGAKLQRVLSGGGGWGDKAGLLALDPHDLIQAPRKIEEEISQFSSDTSDYTHVQFFTSTNSPAPQLFQYRQGFHMGVVPDDTPKWVPPVKSRQKDIYSMSFVALSYEGMSFRTNTTINEANFPTLQEHPKEKTRTKVDVPFASFTYLMDEPSAKLDRTSVS</sequence>
<evidence type="ECO:0000313" key="2">
    <source>
        <dbReference type="Proteomes" id="UP001456524"/>
    </source>
</evidence>
<dbReference type="EMBL" id="JBBWUH010000011">
    <property type="protein sequence ID" value="KAK8154574.1"/>
    <property type="molecule type" value="Genomic_DNA"/>
</dbReference>
<name>A0ABR1XH34_9PEZI</name>
<keyword evidence="2" id="KW-1185">Reference proteome</keyword>
<comment type="caution">
    <text evidence="1">The sequence shown here is derived from an EMBL/GenBank/DDBJ whole genome shotgun (WGS) entry which is preliminary data.</text>
</comment>
<dbReference type="Proteomes" id="UP001456524">
    <property type="component" value="Unassembled WGS sequence"/>
</dbReference>